<reference evidence="3 4" key="1">
    <citation type="submission" date="2018-07" db="EMBL/GenBank/DDBJ databases">
        <title>Dyadobacter roseus sp. nov., isolated from rose rhizosphere soil.</title>
        <authorList>
            <person name="Chen L."/>
        </authorList>
    </citation>
    <scope>NUCLEOTIDE SEQUENCE [LARGE SCALE GENOMIC DNA]</scope>
    <source>
        <strain evidence="3 4">RS19</strain>
    </source>
</reference>
<keyword evidence="4" id="KW-1185">Reference proteome</keyword>
<evidence type="ECO:0000256" key="1">
    <source>
        <dbReference type="ARBA" id="ARBA00007637"/>
    </source>
</evidence>
<dbReference type="Pfam" id="PF01370">
    <property type="entry name" value="Epimerase"/>
    <property type="match status" value="1"/>
</dbReference>
<dbReference type="InterPro" id="IPR001509">
    <property type="entry name" value="Epimerase_deHydtase"/>
</dbReference>
<dbReference type="PANTHER" id="PTHR43000">
    <property type="entry name" value="DTDP-D-GLUCOSE 4,6-DEHYDRATASE-RELATED"/>
    <property type="match status" value="1"/>
</dbReference>
<dbReference type="InterPro" id="IPR036291">
    <property type="entry name" value="NAD(P)-bd_dom_sf"/>
</dbReference>
<organism evidence="3 4">
    <name type="scientific">Dyadobacter luteus</name>
    <dbReference type="NCBI Taxonomy" id="2259619"/>
    <lineage>
        <taxon>Bacteria</taxon>
        <taxon>Pseudomonadati</taxon>
        <taxon>Bacteroidota</taxon>
        <taxon>Cytophagia</taxon>
        <taxon>Cytophagales</taxon>
        <taxon>Spirosomataceae</taxon>
        <taxon>Dyadobacter</taxon>
    </lineage>
</organism>
<proteinExistence type="inferred from homology"/>
<dbReference type="EMBL" id="QNUL01000003">
    <property type="protein sequence ID" value="REA63275.1"/>
    <property type="molecule type" value="Genomic_DNA"/>
</dbReference>
<evidence type="ECO:0000259" key="2">
    <source>
        <dbReference type="Pfam" id="PF01370"/>
    </source>
</evidence>
<dbReference type="RefSeq" id="WP_115829863.1">
    <property type="nucleotide sequence ID" value="NZ_QNUL01000003.1"/>
</dbReference>
<accession>A0A3D8YFL3</accession>
<sequence>MIKRVLITGASGFIGQHLVKAALDEGFEVHAAVRRSSNTSELKVLGEKAEENKTGKLLFVYPDFNSKEALLDLFKSSAYSHVIHAAGVTRAKETGIYNEINATYTLRLAQAALEAGFPLKRFVFMSSLAALGPIQYNSPIPIDEYTDPRPVTSYGKSKLLAESYLAELTKLPLTTIRPTAVYGPGEKDIYILFKTLSKGLDLYIGQKPQRLSFVYVHDLVAATMAALNETDVNHTVYNISDGREYNRYQLADLFRNFSKNKLTRIHLPVGVIKLTAEILEICSTFSRNAPVLNREKIGELTAENWNCSIEKAKVRLGYTPQFELEKGVYQTLSWYREHQWL</sequence>
<dbReference type="AlphaFoldDB" id="A0A3D8YFL3"/>
<evidence type="ECO:0000313" key="4">
    <source>
        <dbReference type="Proteomes" id="UP000256373"/>
    </source>
</evidence>
<gene>
    <name evidence="3" type="ORF">DSL64_06575</name>
</gene>
<name>A0A3D8YFL3_9BACT</name>
<dbReference type="SUPFAM" id="SSF51735">
    <property type="entry name" value="NAD(P)-binding Rossmann-fold domains"/>
    <property type="match status" value="1"/>
</dbReference>
<comment type="caution">
    <text evidence="3">The sequence shown here is derived from an EMBL/GenBank/DDBJ whole genome shotgun (WGS) entry which is preliminary data.</text>
</comment>
<protein>
    <submittedName>
        <fullName evidence="3">NAD(P)-dependent oxidoreductase</fullName>
    </submittedName>
</protein>
<dbReference type="OrthoDB" id="1490291at2"/>
<comment type="similarity">
    <text evidence="1">Belongs to the NAD(P)-dependent epimerase/dehydratase family.</text>
</comment>
<evidence type="ECO:0000313" key="3">
    <source>
        <dbReference type="EMBL" id="REA63275.1"/>
    </source>
</evidence>
<dbReference type="Gene3D" id="3.40.50.720">
    <property type="entry name" value="NAD(P)-binding Rossmann-like Domain"/>
    <property type="match status" value="1"/>
</dbReference>
<feature type="domain" description="NAD-dependent epimerase/dehydratase" evidence="2">
    <location>
        <begin position="5"/>
        <end position="239"/>
    </location>
</feature>
<dbReference type="Proteomes" id="UP000256373">
    <property type="component" value="Unassembled WGS sequence"/>
</dbReference>